<feature type="transmembrane region" description="Helical" evidence="1">
    <location>
        <begin position="263"/>
        <end position="281"/>
    </location>
</feature>
<dbReference type="Proteomes" id="UP000029228">
    <property type="component" value="Unassembled WGS sequence"/>
</dbReference>
<dbReference type="PROSITE" id="PS50895">
    <property type="entry name" value="SURF1"/>
    <property type="match status" value="1"/>
</dbReference>
<proteinExistence type="inferred from homology"/>
<evidence type="ECO:0000256" key="1">
    <source>
        <dbReference type="RuleBase" id="RU363076"/>
    </source>
</evidence>
<comment type="caution">
    <text evidence="2">The sequence shown here is derived from an EMBL/GenBank/DDBJ whole genome shotgun (WGS) entry which is preliminary data.</text>
</comment>
<keyword evidence="3" id="KW-1185">Reference proteome</keyword>
<keyword evidence="1" id="KW-0812">Transmembrane</keyword>
<comment type="subcellular location">
    <subcellularLocation>
        <location evidence="1">Cell membrane</location>
        <topology evidence="1">Multi-pass membrane protein</topology>
    </subcellularLocation>
</comment>
<dbReference type="Pfam" id="PF02104">
    <property type="entry name" value="SURF1"/>
    <property type="match status" value="1"/>
</dbReference>
<dbReference type="AlphaFoldDB" id="A0A090SBH4"/>
<dbReference type="OrthoDB" id="9789940at2"/>
<keyword evidence="1" id="KW-1133">Transmembrane helix</keyword>
<feature type="transmembrane region" description="Helical" evidence="1">
    <location>
        <begin position="32"/>
        <end position="52"/>
    </location>
</feature>
<evidence type="ECO:0000313" key="3">
    <source>
        <dbReference type="Proteomes" id="UP000029228"/>
    </source>
</evidence>
<sequence>MMKSNSSTKAILNNSVGDIGTPRVIWFKTVKFWIGLALTLVVFSALVKLGMWQHQRGDEKVALEEALAQRALLPAAEITSLSLPLAKQSEHNYLKWIGLPVSAYLVPSPYLYYLDNQTLDGVVGYLVYQLMIAPSQQNQRFLVELGFIAGGLDRRHLPVVTPISKPVDVQGRLYKKIDSPLGSELHSERFADQHYSFYRIQNLNLALLSEALRSEQALRGADVEAIGGELSAWVIQPNDDLTGYPHPWKPISMNSAKHYGYSFQWFTMAAVFALVVVVAFVRWRSTSGRVKNGNRG</sequence>
<organism evidence="2 3">
    <name type="scientific">Vibrio maritimus</name>
    <dbReference type="NCBI Taxonomy" id="990268"/>
    <lineage>
        <taxon>Bacteria</taxon>
        <taxon>Pseudomonadati</taxon>
        <taxon>Pseudomonadota</taxon>
        <taxon>Gammaproteobacteria</taxon>
        <taxon>Vibrionales</taxon>
        <taxon>Vibrionaceae</taxon>
        <taxon>Vibrio</taxon>
    </lineage>
</organism>
<reference evidence="2 3" key="1">
    <citation type="submission" date="2014-09" db="EMBL/GenBank/DDBJ databases">
        <title>Vibrio maritimus JCM 19235. (C45) whole genome shotgun sequence.</title>
        <authorList>
            <person name="Sawabe T."/>
            <person name="Meirelles P."/>
            <person name="Nakanishi M."/>
            <person name="Sayaka M."/>
            <person name="Hattori M."/>
            <person name="Ohkuma M."/>
        </authorList>
    </citation>
    <scope>NUCLEOTIDE SEQUENCE [LARGE SCALE GENOMIC DNA]</scope>
    <source>
        <strain evidence="3">JCM19235</strain>
    </source>
</reference>
<dbReference type="InterPro" id="IPR002994">
    <property type="entry name" value="Surf1/Shy1"/>
</dbReference>
<protein>
    <recommendedName>
        <fullName evidence="1">SURF1-like protein</fullName>
    </recommendedName>
</protein>
<keyword evidence="1" id="KW-0472">Membrane</keyword>
<dbReference type="CDD" id="cd06662">
    <property type="entry name" value="SURF1"/>
    <property type="match status" value="1"/>
</dbReference>
<dbReference type="GO" id="GO:0005886">
    <property type="term" value="C:plasma membrane"/>
    <property type="evidence" value="ECO:0007669"/>
    <property type="project" value="UniProtKB-SubCell"/>
</dbReference>
<accession>A0A090SBH4</accession>
<name>A0A090SBH4_9VIBR</name>
<dbReference type="EMBL" id="BBMR01000001">
    <property type="protein sequence ID" value="GAL16902.1"/>
    <property type="molecule type" value="Genomic_DNA"/>
</dbReference>
<dbReference type="STRING" id="990268.JCM19235_5451"/>
<keyword evidence="1" id="KW-1003">Cell membrane</keyword>
<comment type="similarity">
    <text evidence="1">Belongs to the SURF1 family.</text>
</comment>
<gene>
    <name evidence="2" type="ORF">JCM19235_5451</name>
</gene>
<evidence type="ECO:0000313" key="2">
    <source>
        <dbReference type="EMBL" id="GAL16902.1"/>
    </source>
</evidence>